<accession>A0AAD8WFP1</accession>
<gene>
    <name evidence="4" type="ORF">QYE76_071735</name>
</gene>
<comment type="caution">
    <text evidence="4">The sequence shown here is derived from an EMBL/GenBank/DDBJ whole genome shotgun (WGS) entry which is preliminary data.</text>
</comment>
<dbReference type="GO" id="GO:0008270">
    <property type="term" value="F:zinc ion binding"/>
    <property type="evidence" value="ECO:0007669"/>
    <property type="project" value="InterPro"/>
</dbReference>
<feature type="signal peptide" evidence="2">
    <location>
        <begin position="1"/>
        <end position="22"/>
    </location>
</feature>
<dbReference type="SUPFAM" id="SSF57756">
    <property type="entry name" value="Retrovirus zinc finger-like domains"/>
    <property type="match status" value="1"/>
</dbReference>
<name>A0AAD8WFP1_LOLMU</name>
<dbReference type="Pfam" id="PF00646">
    <property type="entry name" value="F-box"/>
    <property type="match status" value="1"/>
</dbReference>
<dbReference type="GO" id="GO:0003676">
    <property type="term" value="F:nucleic acid binding"/>
    <property type="evidence" value="ECO:0007669"/>
    <property type="project" value="InterPro"/>
</dbReference>
<dbReference type="InterPro" id="IPR036047">
    <property type="entry name" value="F-box-like_dom_sf"/>
</dbReference>
<evidence type="ECO:0000256" key="1">
    <source>
        <dbReference type="SAM" id="MobiDB-lite"/>
    </source>
</evidence>
<dbReference type="PANTHER" id="PTHR34709">
    <property type="entry name" value="OS10G0396666 PROTEIN"/>
    <property type="match status" value="1"/>
</dbReference>
<feature type="chain" id="PRO_5042197295" description="F-box domain-containing protein" evidence="2">
    <location>
        <begin position="23"/>
        <end position="559"/>
    </location>
</feature>
<feature type="region of interest" description="Disordered" evidence="1">
    <location>
        <begin position="188"/>
        <end position="222"/>
    </location>
</feature>
<dbReference type="InterPro" id="IPR055312">
    <property type="entry name" value="FBL15-like"/>
</dbReference>
<protein>
    <recommendedName>
        <fullName evidence="3">F-box domain-containing protein</fullName>
    </recommendedName>
</protein>
<dbReference type="AlphaFoldDB" id="A0AAD8WFP1"/>
<feature type="region of interest" description="Disordered" evidence="1">
    <location>
        <begin position="265"/>
        <end position="286"/>
    </location>
</feature>
<evidence type="ECO:0000313" key="5">
    <source>
        <dbReference type="Proteomes" id="UP001231189"/>
    </source>
</evidence>
<feature type="domain" description="F-box" evidence="3">
    <location>
        <begin position="348"/>
        <end position="397"/>
    </location>
</feature>
<dbReference type="Proteomes" id="UP001231189">
    <property type="component" value="Unassembled WGS sequence"/>
</dbReference>
<organism evidence="4 5">
    <name type="scientific">Lolium multiflorum</name>
    <name type="common">Italian ryegrass</name>
    <name type="synonym">Lolium perenne subsp. multiflorum</name>
    <dbReference type="NCBI Taxonomy" id="4521"/>
    <lineage>
        <taxon>Eukaryota</taxon>
        <taxon>Viridiplantae</taxon>
        <taxon>Streptophyta</taxon>
        <taxon>Embryophyta</taxon>
        <taxon>Tracheophyta</taxon>
        <taxon>Spermatophyta</taxon>
        <taxon>Magnoliopsida</taxon>
        <taxon>Liliopsida</taxon>
        <taxon>Poales</taxon>
        <taxon>Poaceae</taxon>
        <taxon>BOP clade</taxon>
        <taxon>Pooideae</taxon>
        <taxon>Poodae</taxon>
        <taxon>Poeae</taxon>
        <taxon>Poeae Chloroplast Group 2 (Poeae type)</taxon>
        <taxon>Loliodinae</taxon>
        <taxon>Loliinae</taxon>
        <taxon>Lolium</taxon>
    </lineage>
</organism>
<proteinExistence type="predicted"/>
<dbReference type="PANTHER" id="PTHR34709:SF54">
    <property type="entry name" value="GENOME ASSEMBLY, CHROMOSOME: II"/>
    <property type="match status" value="1"/>
</dbReference>
<dbReference type="EMBL" id="JAUUTY010000004">
    <property type="protein sequence ID" value="KAK1653930.1"/>
    <property type="molecule type" value="Genomic_DNA"/>
</dbReference>
<sequence>MDWFRNLRIVLTAGQLLYVLEAPLGDPPAETATDEAKAVYLTRKTQYSTVQCAILYGLESELQKRFETHDPHDIISDLKMIFETHAAVESYDASEKFFNCKMEEGSSVSEHVLKMSGHAKKLQDLGITIPNALGIHRVLQSLPPSYKNFVMNCNMQCMDKTLLELFSMLKTAEVEIKKEHQVLMVNKTTKFKKQGKPKEKGKFKKGGKKADAPPKKPKAGPKPDTVCYYCKEERHWKRNCSKYRRSSGNIKKKEDVETSGLQLCSMENSAEGRRKRKTEHDAEQAGGVSSAAAAAIVVGAWLTPQKKARSSLEVCDMNMILEGGYSMDGARRHGGHSVLGGPSSGGGADLISALPDDVIIQVLVRLPCAGVAVRTSLISRRWRGLWTRLPDLIFRDVVPGLLLAALSSLGPGAASLCLLDIHVPAVLDIVNRVSPSSRAGLRSSLRRMWLANYVSSLLHAAARLSPAELRFYHPLNLEKPYVDVDLSACFSGTTSIELHAPFLCFPGSQFELPALQSLSLSSCCIRLIALVPLCPRLSLLRVVNAFLPADDIVVCSASL</sequence>
<keyword evidence="2" id="KW-0732">Signal</keyword>
<dbReference type="PROSITE" id="PS50181">
    <property type="entry name" value="FBOX"/>
    <property type="match status" value="1"/>
</dbReference>
<dbReference type="Pfam" id="PF14223">
    <property type="entry name" value="Retrotran_gag_2"/>
    <property type="match status" value="1"/>
</dbReference>
<dbReference type="InterPro" id="IPR001810">
    <property type="entry name" value="F-box_dom"/>
</dbReference>
<evidence type="ECO:0000313" key="4">
    <source>
        <dbReference type="EMBL" id="KAK1653930.1"/>
    </source>
</evidence>
<evidence type="ECO:0000259" key="3">
    <source>
        <dbReference type="PROSITE" id="PS50181"/>
    </source>
</evidence>
<reference evidence="4" key="1">
    <citation type="submission" date="2023-07" db="EMBL/GenBank/DDBJ databases">
        <title>A chromosome-level genome assembly of Lolium multiflorum.</title>
        <authorList>
            <person name="Chen Y."/>
            <person name="Copetti D."/>
            <person name="Kolliker R."/>
            <person name="Studer B."/>
        </authorList>
    </citation>
    <scope>NUCLEOTIDE SEQUENCE</scope>
    <source>
        <strain evidence="4">02402/16</strain>
        <tissue evidence="4">Leaf</tissue>
    </source>
</reference>
<evidence type="ECO:0000256" key="2">
    <source>
        <dbReference type="SAM" id="SignalP"/>
    </source>
</evidence>
<dbReference type="InterPro" id="IPR036875">
    <property type="entry name" value="Znf_CCHC_sf"/>
</dbReference>
<dbReference type="SMART" id="SM00343">
    <property type="entry name" value="ZnF_C2HC"/>
    <property type="match status" value="1"/>
</dbReference>
<dbReference type="SUPFAM" id="SSF81383">
    <property type="entry name" value="F-box domain"/>
    <property type="match status" value="1"/>
</dbReference>
<feature type="compositionally biased region" description="Basic residues" evidence="1">
    <location>
        <begin position="189"/>
        <end position="207"/>
    </location>
</feature>
<keyword evidence="5" id="KW-1185">Reference proteome</keyword>
<dbReference type="InterPro" id="IPR001878">
    <property type="entry name" value="Znf_CCHC"/>
</dbReference>